<reference evidence="2 3" key="1">
    <citation type="submission" date="2018-05" db="EMBL/GenBank/DDBJ databases">
        <title>Draft genome sequence of Scytalidium lignicola DSM 105466, a ubiquitous saprotrophic fungus.</title>
        <authorList>
            <person name="Buettner E."/>
            <person name="Gebauer A.M."/>
            <person name="Hofrichter M."/>
            <person name="Liers C."/>
            <person name="Kellner H."/>
        </authorList>
    </citation>
    <scope>NUCLEOTIDE SEQUENCE [LARGE SCALE GENOMIC DNA]</scope>
    <source>
        <strain evidence="2 3">DSM 105466</strain>
    </source>
</reference>
<feature type="region of interest" description="Disordered" evidence="1">
    <location>
        <begin position="704"/>
        <end position="724"/>
    </location>
</feature>
<feature type="compositionally biased region" description="Polar residues" evidence="1">
    <location>
        <begin position="223"/>
        <end position="235"/>
    </location>
</feature>
<feature type="non-terminal residue" evidence="2">
    <location>
        <position position="1"/>
    </location>
</feature>
<feature type="non-terminal residue" evidence="2">
    <location>
        <position position="748"/>
    </location>
</feature>
<proteinExistence type="predicted"/>
<name>A0A3E2GYD9_SCYLI</name>
<dbReference type="AlphaFoldDB" id="A0A3E2GYD9"/>
<accession>A0A3E2GYD9</accession>
<gene>
    <name evidence="2" type="ORF">B7463_g10148</name>
</gene>
<sequence length="748" mass="81222">MEPRKPPRPTRLPRPSQRDPSPSYIPRSMPESQPIVMSDSRFGIGRPTRKNTSKGESSAPVAQELRSKSSHNVRRKPSSIPVYSGSSAPTVSSSTSSLPTGQPQKSSEYTSAAVSLKPEEVFGGRSAPAAVVPSPRVYPELDQYGARPEVSDTMSTRYIPELLHKLSTQNLPPLIPLFSGDPSTPAMSGGQNHYSSGYSASGYSASPYIRFSECSRPRGPYSKDTTPTSISSQSPGIIALAKPATPTLPKGSPTQSRPPITRRTETISNETKIRGPLIDSQGQSSLWESLTSSSSNFTVNGSGKEEKDTKAKKKQKRLSPLPPSPPPRKSSLNFNKSLEVEKSPSQSPQVPVRPSRMPPSDESLTRQRTGRPHALAKSGPPFRPTREGAPDLQEQLTEPAVVIQSNVTGINVSQEKRRNLLPKSTVSSPPPQSTASRSQQPSCVPLRAPSPLPVQQQKVIIKINMSGNPLPSSFDVNRSLNSQPTGLGIVPDLRPLQVQRPSSRSPALRTPGPSILDTRPRFSLFRRAKTTPEVPQVENKGKPAVGTRHERYGKYAIRGGSNYTGRLGWNRDRNVSGASSSTDKLPMVSPKEKGSLKTPVIFTSPETMTPDFPQAELNLSKETATVHPSRLPQVGRIPKVISARPAVTSPKSFSRPFARLSTIQPLLEPMKLDEQFIALGFNSPNPSTPEPGALAEDAQTAIDSKTTHVRHTSSDSKSENTGGRHHKFFIVRRAIIRLGKSLRLVKRT</sequence>
<feature type="compositionally biased region" description="Basic residues" evidence="1">
    <location>
        <begin position="68"/>
        <end position="77"/>
    </location>
</feature>
<feature type="compositionally biased region" description="Low complexity" evidence="1">
    <location>
        <begin position="84"/>
        <end position="97"/>
    </location>
</feature>
<dbReference type="OrthoDB" id="5382952at2759"/>
<feature type="region of interest" description="Disordered" evidence="1">
    <location>
        <begin position="215"/>
        <end position="451"/>
    </location>
</feature>
<feature type="compositionally biased region" description="Polar residues" evidence="1">
    <location>
        <begin position="422"/>
        <end position="442"/>
    </location>
</feature>
<feature type="compositionally biased region" description="Low complexity" evidence="1">
    <location>
        <begin position="343"/>
        <end position="355"/>
    </location>
</feature>
<evidence type="ECO:0000313" key="2">
    <source>
        <dbReference type="EMBL" id="RFU26185.1"/>
    </source>
</evidence>
<evidence type="ECO:0000313" key="3">
    <source>
        <dbReference type="Proteomes" id="UP000258309"/>
    </source>
</evidence>
<dbReference type="Proteomes" id="UP000258309">
    <property type="component" value="Unassembled WGS sequence"/>
</dbReference>
<dbReference type="STRING" id="5539.A0A3E2GYD9"/>
<dbReference type="EMBL" id="NCSJ02000278">
    <property type="protein sequence ID" value="RFU26185.1"/>
    <property type="molecule type" value="Genomic_DNA"/>
</dbReference>
<feature type="compositionally biased region" description="Low complexity" evidence="1">
    <location>
        <begin position="284"/>
        <end position="295"/>
    </location>
</feature>
<keyword evidence="3" id="KW-1185">Reference proteome</keyword>
<feature type="compositionally biased region" description="Polar residues" evidence="1">
    <location>
        <begin position="98"/>
        <end position="112"/>
    </location>
</feature>
<organism evidence="2 3">
    <name type="scientific">Scytalidium lignicola</name>
    <name type="common">Hyphomycete</name>
    <dbReference type="NCBI Taxonomy" id="5539"/>
    <lineage>
        <taxon>Eukaryota</taxon>
        <taxon>Fungi</taxon>
        <taxon>Dikarya</taxon>
        <taxon>Ascomycota</taxon>
        <taxon>Pezizomycotina</taxon>
        <taxon>Leotiomycetes</taxon>
        <taxon>Leotiomycetes incertae sedis</taxon>
        <taxon>Scytalidium</taxon>
    </lineage>
</organism>
<protein>
    <submittedName>
        <fullName evidence="2">Uncharacterized protein</fullName>
    </submittedName>
</protein>
<feature type="compositionally biased region" description="Polar residues" evidence="1">
    <location>
        <begin position="403"/>
        <end position="413"/>
    </location>
</feature>
<comment type="caution">
    <text evidence="2">The sequence shown here is derived from an EMBL/GenBank/DDBJ whole genome shotgun (WGS) entry which is preliminary data.</text>
</comment>
<feature type="region of interest" description="Disordered" evidence="1">
    <location>
        <begin position="1"/>
        <end position="112"/>
    </location>
</feature>
<evidence type="ECO:0000256" key="1">
    <source>
        <dbReference type="SAM" id="MobiDB-lite"/>
    </source>
</evidence>
<feature type="region of interest" description="Disordered" evidence="1">
    <location>
        <begin position="499"/>
        <end position="518"/>
    </location>
</feature>